<dbReference type="SMART" id="SM01126">
    <property type="entry name" value="DDE_Tnp_IS1595"/>
    <property type="match status" value="1"/>
</dbReference>
<gene>
    <name evidence="2" type="ORF">SAOR_12930</name>
</gene>
<dbReference type="NCBIfam" id="NF033547">
    <property type="entry name" value="transpos_IS1595"/>
    <property type="match status" value="1"/>
</dbReference>
<keyword evidence="3" id="KW-1185">Reference proteome</keyword>
<dbReference type="Pfam" id="PF12762">
    <property type="entry name" value="DDE_Tnp_IS1595"/>
    <property type="match status" value="1"/>
</dbReference>
<evidence type="ECO:0000313" key="2">
    <source>
        <dbReference type="EMBL" id="ROO25219.1"/>
    </source>
</evidence>
<dbReference type="InterPro" id="IPR024442">
    <property type="entry name" value="Transposase_Zn_ribbon"/>
</dbReference>
<feature type="domain" description="ISXO2-like transposase" evidence="1">
    <location>
        <begin position="137"/>
        <end position="285"/>
    </location>
</feature>
<protein>
    <submittedName>
        <fullName evidence="2">Transposase IS1595</fullName>
    </submittedName>
</protein>
<evidence type="ECO:0000313" key="3">
    <source>
        <dbReference type="Proteomes" id="UP000283993"/>
    </source>
</evidence>
<dbReference type="Pfam" id="PF12760">
    <property type="entry name" value="Zn_ribbon_IS1595"/>
    <property type="match status" value="1"/>
</dbReference>
<accession>A0A423PHV4</accession>
<organism evidence="2 3">
    <name type="scientific">Salinisphaera orenii MK-B5</name>
    <dbReference type="NCBI Taxonomy" id="856730"/>
    <lineage>
        <taxon>Bacteria</taxon>
        <taxon>Pseudomonadati</taxon>
        <taxon>Pseudomonadota</taxon>
        <taxon>Gammaproteobacteria</taxon>
        <taxon>Salinisphaerales</taxon>
        <taxon>Salinisphaeraceae</taxon>
        <taxon>Salinisphaera</taxon>
    </lineage>
</organism>
<dbReference type="AlphaFoldDB" id="A0A423PHV4"/>
<dbReference type="RefSeq" id="WP_123631813.1">
    <property type="nucleotide sequence ID" value="NZ_AYKH01000035.1"/>
</dbReference>
<comment type="caution">
    <text evidence="2">The sequence shown here is derived from an EMBL/GenBank/DDBJ whole genome shotgun (WGS) entry which is preliminary data.</text>
</comment>
<evidence type="ECO:0000259" key="1">
    <source>
        <dbReference type="SMART" id="SM01126"/>
    </source>
</evidence>
<name>A0A423PHV4_9GAMM</name>
<dbReference type="EMBL" id="AYKH01000035">
    <property type="protein sequence ID" value="ROO25219.1"/>
    <property type="molecule type" value="Genomic_DNA"/>
</dbReference>
<reference evidence="2 3" key="1">
    <citation type="submission" date="2013-10" db="EMBL/GenBank/DDBJ databases">
        <title>Salinisphaera orenii MK-B5 Genome Sequencing.</title>
        <authorList>
            <person name="Lai Q."/>
            <person name="Li C."/>
            <person name="Shao Z."/>
        </authorList>
    </citation>
    <scope>NUCLEOTIDE SEQUENCE [LARGE SCALE GENOMIC DNA]</scope>
    <source>
        <strain evidence="2 3">MK-B5</strain>
    </source>
</reference>
<proteinExistence type="predicted"/>
<sequence>MAINQVQMQPGLSLFEFVQQYGTQAQCERALAAARWPRGYACPTCRCRRHTTFERNGRGLWQCQRCRHQTSITAGTIFDSTKLALPVWFLAMHLLTQAKNNISALELMRHLGVSWRTAWRMKHKLMQVMVERESHRQLSGRVEIDDAYLGGERPGEPGKRGRGSPNKIPFVMAVSTVDDCKPHQVVIRCMPFQSEAIRDWANTSLSAETDVVSDGLPAFRVLREEVASHLAIVTGSSRASAEHPQFQWVNILLGNLKTAISGTHHAFKFAKYAPRYLADFQYRFNRRYNLRSILPRLLRAAALTAPWPEHQLKRAELCT</sequence>
<dbReference type="InterPro" id="IPR024445">
    <property type="entry name" value="Tnp_ISXO2-like"/>
</dbReference>
<dbReference type="Proteomes" id="UP000283993">
    <property type="component" value="Unassembled WGS sequence"/>
</dbReference>